<comment type="caution">
    <text evidence="2">The sequence shown here is derived from an EMBL/GenBank/DDBJ whole genome shotgun (WGS) entry which is preliminary data.</text>
</comment>
<dbReference type="PANTHER" id="PTHR37299">
    <property type="entry name" value="TRANSCRIPTIONAL REGULATOR-RELATED"/>
    <property type="match status" value="1"/>
</dbReference>
<dbReference type="STRING" id="1291734.FD02_GL000875"/>
<protein>
    <recommendedName>
        <fullName evidence="1">HTH LytTR-type domain-containing protein</fullName>
    </recommendedName>
</protein>
<keyword evidence="3" id="KW-1185">Reference proteome</keyword>
<evidence type="ECO:0000313" key="3">
    <source>
        <dbReference type="Proteomes" id="UP000051804"/>
    </source>
</evidence>
<dbReference type="PANTHER" id="PTHR37299:SF4">
    <property type="entry name" value="TRANSCRIPTIONAL REGULATOR"/>
    <property type="match status" value="1"/>
</dbReference>
<feature type="domain" description="HTH LytTR-type" evidence="1">
    <location>
        <begin position="41"/>
        <end position="144"/>
    </location>
</feature>
<dbReference type="PROSITE" id="PS50930">
    <property type="entry name" value="HTH_LYTTR"/>
    <property type="match status" value="1"/>
</dbReference>
<dbReference type="OrthoDB" id="9808614at2"/>
<dbReference type="SMART" id="SM00850">
    <property type="entry name" value="LytTR"/>
    <property type="match status" value="1"/>
</dbReference>
<evidence type="ECO:0000313" key="2">
    <source>
        <dbReference type="EMBL" id="KRK74275.1"/>
    </source>
</evidence>
<dbReference type="GO" id="GO:0000156">
    <property type="term" value="F:phosphorelay response regulator activity"/>
    <property type="evidence" value="ECO:0007669"/>
    <property type="project" value="InterPro"/>
</dbReference>
<dbReference type="PATRIC" id="fig|1291734.4.peg.902"/>
<dbReference type="InterPro" id="IPR046947">
    <property type="entry name" value="LytR-like"/>
</dbReference>
<dbReference type="Gene3D" id="2.40.50.1020">
    <property type="entry name" value="LytTr DNA-binding domain"/>
    <property type="match status" value="1"/>
</dbReference>
<dbReference type="EMBL" id="AZDJ01000001">
    <property type="protein sequence ID" value="KRK74275.1"/>
    <property type="molecule type" value="Genomic_DNA"/>
</dbReference>
<dbReference type="Pfam" id="PF04397">
    <property type="entry name" value="LytTR"/>
    <property type="match status" value="1"/>
</dbReference>
<dbReference type="GO" id="GO:0003677">
    <property type="term" value="F:DNA binding"/>
    <property type="evidence" value="ECO:0007669"/>
    <property type="project" value="InterPro"/>
</dbReference>
<evidence type="ECO:0000259" key="1">
    <source>
        <dbReference type="PROSITE" id="PS50930"/>
    </source>
</evidence>
<accession>A0A0R1JYF4</accession>
<dbReference type="AlphaFoldDB" id="A0A0R1JYF4"/>
<sequence length="149" mass="16828">MKLHIDYDDDYPDPDITIRAAKDSPALAALLARLQPQPKTLAVFQGNREHFLPLADILFIETAERTLQVHTKTDIYVMHTSLASAAAMLPPTFQQIAKSTIVNLDAVSAVERAIANCAVSFYDSYKQVYASRRYYKQLLRRLEETRSPS</sequence>
<organism evidence="2 3">
    <name type="scientific">Lacticaseibacillus nasuensis JCM 17158</name>
    <dbReference type="NCBI Taxonomy" id="1291734"/>
    <lineage>
        <taxon>Bacteria</taxon>
        <taxon>Bacillati</taxon>
        <taxon>Bacillota</taxon>
        <taxon>Bacilli</taxon>
        <taxon>Lactobacillales</taxon>
        <taxon>Lactobacillaceae</taxon>
        <taxon>Lacticaseibacillus</taxon>
    </lineage>
</organism>
<dbReference type="InterPro" id="IPR007492">
    <property type="entry name" value="LytTR_DNA-bd_dom"/>
</dbReference>
<proteinExistence type="predicted"/>
<dbReference type="Proteomes" id="UP000051804">
    <property type="component" value="Unassembled WGS sequence"/>
</dbReference>
<name>A0A0R1JYF4_9LACO</name>
<gene>
    <name evidence="2" type="ORF">FD02_GL000875</name>
</gene>
<reference evidence="2 3" key="1">
    <citation type="journal article" date="2015" name="Genome Announc.">
        <title>Expanding the biotechnology potential of lactobacilli through comparative genomics of 213 strains and associated genera.</title>
        <authorList>
            <person name="Sun Z."/>
            <person name="Harris H.M."/>
            <person name="McCann A."/>
            <person name="Guo C."/>
            <person name="Argimon S."/>
            <person name="Zhang W."/>
            <person name="Yang X."/>
            <person name="Jeffery I.B."/>
            <person name="Cooney J.C."/>
            <person name="Kagawa T.F."/>
            <person name="Liu W."/>
            <person name="Song Y."/>
            <person name="Salvetti E."/>
            <person name="Wrobel A."/>
            <person name="Rasinkangas P."/>
            <person name="Parkhill J."/>
            <person name="Rea M.C."/>
            <person name="O'Sullivan O."/>
            <person name="Ritari J."/>
            <person name="Douillard F.P."/>
            <person name="Paul Ross R."/>
            <person name="Yang R."/>
            <person name="Briner A.E."/>
            <person name="Felis G.E."/>
            <person name="de Vos W.M."/>
            <person name="Barrangou R."/>
            <person name="Klaenhammer T.R."/>
            <person name="Caufield P.W."/>
            <person name="Cui Y."/>
            <person name="Zhang H."/>
            <person name="O'Toole P.W."/>
        </authorList>
    </citation>
    <scope>NUCLEOTIDE SEQUENCE [LARGE SCALE GENOMIC DNA]</scope>
    <source>
        <strain evidence="2 3">JCM 17158</strain>
    </source>
</reference>
<dbReference type="RefSeq" id="WP_054723345.1">
    <property type="nucleotide sequence ID" value="NZ_AZDJ01000001.1"/>
</dbReference>